<dbReference type="GO" id="GO:0005634">
    <property type="term" value="C:nucleus"/>
    <property type="evidence" value="ECO:0007669"/>
    <property type="project" value="UniProtKB-SubCell"/>
</dbReference>
<feature type="region of interest" description="Disordered" evidence="7">
    <location>
        <begin position="256"/>
        <end position="281"/>
    </location>
</feature>
<comment type="caution">
    <text evidence="9">The sequence shown here is derived from an EMBL/GenBank/DDBJ whole genome shotgun (WGS) entry which is preliminary data.</text>
</comment>
<evidence type="ECO:0000256" key="1">
    <source>
        <dbReference type="ARBA" id="ARBA00004123"/>
    </source>
</evidence>
<gene>
    <name evidence="9" type="ORF">HDU87_000662</name>
</gene>
<evidence type="ECO:0000256" key="4">
    <source>
        <dbReference type="ARBA" id="ARBA00023242"/>
    </source>
</evidence>
<proteinExistence type="predicted"/>
<evidence type="ECO:0000259" key="8">
    <source>
        <dbReference type="PROSITE" id="PS50071"/>
    </source>
</evidence>
<feature type="compositionally biased region" description="Acidic residues" evidence="7">
    <location>
        <begin position="181"/>
        <end position="195"/>
    </location>
</feature>
<dbReference type="InterPro" id="IPR009057">
    <property type="entry name" value="Homeodomain-like_sf"/>
</dbReference>
<dbReference type="Proteomes" id="UP001212152">
    <property type="component" value="Unassembled WGS sequence"/>
</dbReference>
<evidence type="ECO:0000256" key="7">
    <source>
        <dbReference type="SAM" id="MobiDB-lite"/>
    </source>
</evidence>
<keyword evidence="3 5" id="KW-0371">Homeobox</keyword>
<dbReference type="Pfam" id="PF00046">
    <property type="entry name" value="Homeodomain"/>
    <property type="match status" value="1"/>
</dbReference>
<dbReference type="SUPFAM" id="SSF46689">
    <property type="entry name" value="Homeodomain-like"/>
    <property type="match status" value="1"/>
</dbReference>
<evidence type="ECO:0000256" key="5">
    <source>
        <dbReference type="PROSITE-ProRule" id="PRU00108"/>
    </source>
</evidence>
<feature type="compositionally biased region" description="Acidic residues" evidence="7">
    <location>
        <begin position="203"/>
        <end position="215"/>
    </location>
</feature>
<dbReference type="CDD" id="cd00086">
    <property type="entry name" value="homeodomain"/>
    <property type="match status" value="1"/>
</dbReference>
<dbReference type="PANTHER" id="PTHR24324">
    <property type="entry name" value="HOMEOBOX PROTEIN HHEX"/>
    <property type="match status" value="1"/>
</dbReference>
<feature type="region of interest" description="Disordered" evidence="7">
    <location>
        <begin position="165"/>
        <end position="221"/>
    </location>
</feature>
<dbReference type="SMART" id="SM00389">
    <property type="entry name" value="HOX"/>
    <property type="match status" value="1"/>
</dbReference>
<dbReference type="PROSITE" id="PS50071">
    <property type="entry name" value="HOMEOBOX_2"/>
    <property type="match status" value="1"/>
</dbReference>
<dbReference type="GO" id="GO:0006357">
    <property type="term" value="P:regulation of transcription by RNA polymerase II"/>
    <property type="evidence" value="ECO:0007669"/>
    <property type="project" value="TreeGrafter"/>
</dbReference>
<keyword evidence="10" id="KW-1185">Reference proteome</keyword>
<keyword evidence="4 5" id="KW-0539">Nucleus</keyword>
<dbReference type="EMBL" id="JADGJQ010000109">
    <property type="protein sequence ID" value="KAJ3169342.1"/>
    <property type="molecule type" value="Genomic_DNA"/>
</dbReference>
<dbReference type="InterPro" id="IPR051000">
    <property type="entry name" value="Homeobox_DNA-bind_prot"/>
</dbReference>
<evidence type="ECO:0000256" key="2">
    <source>
        <dbReference type="ARBA" id="ARBA00023125"/>
    </source>
</evidence>
<organism evidence="9 10">
    <name type="scientific">Geranomyces variabilis</name>
    <dbReference type="NCBI Taxonomy" id="109894"/>
    <lineage>
        <taxon>Eukaryota</taxon>
        <taxon>Fungi</taxon>
        <taxon>Fungi incertae sedis</taxon>
        <taxon>Chytridiomycota</taxon>
        <taxon>Chytridiomycota incertae sedis</taxon>
        <taxon>Chytridiomycetes</taxon>
        <taxon>Spizellomycetales</taxon>
        <taxon>Powellomycetaceae</taxon>
        <taxon>Geranomyces</taxon>
    </lineage>
</organism>
<evidence type="ECO:0000256" key="3">
    <source>
        <dbReference type="ARBA" id="ARBA00023155"/>
    </source>
</evidence>
<dbReference type="PANTHER" id="PTHR24324:SF5">
    <property type="entry name" value="HEMATOPOIETICALLY-EXPRESSED HOMEOBOX PROTEIN HHEX"/>
    <property type="match status" value="1"/>
</dbReference>
<evidence type="ECO:0000256" key="6">
    <source>
        <dbReference type="RuleBase" id="RU000682"/>
    </source>
</evidence>
<accession>A0AAD5TE88</accession>
<keyword evidence="2 5" id="KW-0238">DNA-binding</keyword>
<dbReference type="Gene3D" id="1.10.10.60">
    <property type="entry name" value="Homeodomain-like"/>
    <property type="match status" value="1"/>
</dbReference>
<feature type="compositionally biased region" description="Low complexity" evidence="7">
    <location>
        <begin position="7"/>
        <end position="16"/>
    </location>
</feature>
<dbReference type="AlphaFoldDB" id="A0AAD5TE88"/>
<protein>
    <recommendedName>
        <fullName evidence="8">Homeobox domain-containing protein</fullName>
    </recommendedName>
</protein>
<feature type="region of interest" description="Disordered" evidence="7">
    <location>
        <begin position="232"/>
        <end position="251"/>
    </location>
</feature>
<reference evidence="9" key="1">
    <citation type="submission" date="2020-05" db="EMBL/GenBank/DDBJ databases">
        <title>Phylogenomic resolution of chytrid fungi.</title>
        <authorList>
            <person name="Stajich J.E."/>
            <person name="Amses K."/>
            <person name="Simmons R."/>
            <person name="Seto K."/>
            <person name="Myers J."/>
            <person name="Bonds A."/>
            <person name="Quandt C.A."/>
            <person name="Barry K."/>
            <person name="Liu P."/>
            <person name="Grigoriev I."/>
            <person name="Longcore J.E."/>
            <person name="James T.Y."/>
        </authorList>
    </citation>
    <scope>NUCLEOTIDE SEQUENCE</scope>
    <source>
        <strain evidence="9">JEL0379</strain>
    </source>
</reference>
<feature type="domain" description="Homeobox" evidence="8">
    <location>
        <begin position="111"/>
        <end position="165"/>
    </location>
</feature>
<feature type="DNA-binding region" description="Homeobox" evidence="5">
    <location>
        <begin position="113"/>
        <end position="166"/>
    </location>
</feature>
<name>A0AAD5TE88_9FUNG</name>
<dbReference type="GO" id="GO:0000978">
    <property type="term" value="F:RNA polymerase II cis-regulatory region sequence-specific DNA binding"/>
    <property type="evidence" value="ECO:0007669"/>
    <property type="project" value="TreeGrafter"/>
</dbReference>
<feature type="compositionally biased region" description="Pro residues" evidence="7">
    <location>
        <begin position="17"/>
        <end position="27"/>
    </location>
</feature>
<dbReference type="InterPro" id="IPR001356">
    <property type="entry name" value="HD"/>
</dbReference>
<feature type="region of interest" description="Disordered" evidence="7">
    <location>
        <begin position="1"/>
        <end position="32"/>
    </location>
</feature>
<evidence type="ECO:0000313" key="10">
    <source>
        <dbReference type="Proteomes" id="UP001212152"/>
    </source>
</evidence>
<dbReference type="GO" id="GO:0030154">
    <property type="term" value="P:cell differentiation"/>
    <property type="evidence" value="ECO:0007669"/>
    <property type="project" value="TreeGrafter"/>
</dbReference>
<sequence>MAHDSGDAAPAAVSPAAEPPAASPPADPAATAADPWNALAASLGVPLADPAPPVKVTTAIRLPANSTALPTIFTIPPLLDHNDDSKIRTWNLATPTNFSHRISTITTGMTRTKKQPADLAMLKSSFAANPRPSSSERARLVNQTSLSLREIDVWFMNRRKRVRLRRQRRARRDKQERAEGESESESEDEDADEHDFEGSKEYDEMESEDEDEEVANDNPEVKDELVVVIDDDDENGSGQAQHAFDDVPKSRKKLLEETDDDAELPKAKKRRVNASKTQLAKPAAAQLPLRARVLDTNSGPPPFPNPHIGVAAATEPNPLGLQMIMRHLMLQHDFMLRQIAMSSPDSILRPPPPLPPPVLTNQQNLAAMGLVLPPGVSSHHNLAAMALINLSHQPQVARGGLMQNPPTTRMSQ</sequence>
<evidence type="ECO:0000313" key="9">
    <source>
        <dbReference type="EMBL" id="KAJ3169342.1"/>
    </source>
</evidence>
<comment type="subcellular location">
    <subcellularLocation>
        <location evidence="1 5 6">Nucleus</location>
    </subcellularLocation>
</comment>